<dbReference type="GO" id="GO:0008610">
    <property type="term" value="P:lipid biosynthetic process"/>
    <property type="evidence" value="ECO:0007669"/>
    <property type="project" value="UniProtKB-ARBA"/>
</dbReference>
<dbReference type="GO" id="GO:0016874">
    <property type="term" value="F:ligase activity"/>
    <property type="evidence" value="ECO:0007669"/>
    <property type="project" value="UniProtKB-KW"/>
</dbReference>
<evidence type="ECO:0000313" key="10">
    <source>
        <dbReference type="EMBL" id="SEO93189.1"/>
    </source>
</evidence>
<dbReference type="GO" id="GO:0005737">
    <property type="term" value="C:cytoplasm"/>
    <property type="evidence" value="ECO:0007669"/>
    <property type="project" value="TreeGrafter"/>
</dbReference>
<dbReference type="SUPFAM" id="SSF47336">
    <property type="entry name" value="ACP-like"/>
    <property type="match status" value="2"/>
</dbReference>
<dbReference type="EMBL" id="FOEC01000012">
    <property type="protein sequence ID" value="SEO93189.1"/>
    <property type="molecule type" value="Genomic_DNA"/>
</dbReference>
<dbReference type="SUPFAM" id="SSF52777">
    <property type="entry name" value="CoA-dependent acyltransferases"/>
    <property type="match status" value="2"/>
</dbReference>
<dbReference type="SMART" id="SM00823">
    <property type="entry name" value="PKS_PP"/>
    <property type="match status" value="2"/>
</dbReference>
<keyword evidence="11" id="KW-1185">Reference proteome</keyword>
<name>A0A1H8TQ96_9ACTN</name>
<dbReference type="PANTHER" id="PTHR45527:SF10">
    <property type="entry name" value="PYOCHELIN SYNTHASE PCHF"/>
    <property type="match status" value="1"/>
</dbReference>
<dbReference type="InterPro" id="IPR006162">
    <property type="entry name" value="Ppantetheine_attach_site"/>
</dbReference>
<evidence type="ECO:0000313" key="11">
    <source>
        <dbReference type="Proteomes" id="UP000182975"/>
    </source>
</evidence>
<dbReference type="InterPro" id="IPR000873">
    <property type="entry name" value="AMP-dep_synth/lig_dom"/>
</dbReference>
<comment type="pathway">
    <text evidence="2">Siderophore biosynthesis; mycobactin biosynthesis.</text>
</comment>
<dbReference type="Gene3D" id="3.30.559.30">
    <property type="entry name" value="Nonribosomal peptide synthetase, condensation domain"/>
    <property type="match status" value="1"/>
</dbReference>
<dbReference type="InterPro" id="IPR036736">
    <property type="entry name" value="ACP-like_sf"/>
</dbReference>
<keyword evidence="7" id="KW-0436">Ligase</keyword>
<reference evidence="11" key="1">
    <citation type="submission" date="2016-10" db="EMBL/GenBank/DDBJ databases">
        <authorList>
            <person name="Varghese N."/>
        </authorList>
    </citation>
    <scope>NUCLEOTIDE SEQUENCE [LARGE SCALE GENOMIC DNA]</scope>
    <source>
        <strain evidence="11">DSM 21843</strain>
    </source>
</reference>
<keyword evidence="5" id="KW-0596">Phosphopantetheine</keyword>
<dbReference type="CDD" id="cd19535">
    <property type="entry name" value="Cyc_NRPS"/>
    <property type="match status" value="1"/>
</dbReference>
<dbReference type="InterPro" id="IPR001242">
    <property type="entry name" value="Condensation_dom"/>
</dbReference>
<dbReference type="InterPro" id="IPR057737">
    <property type="entry name" value="Condensation_MtbB-like"/>
</dbReference>
<evidence type="ECO:0000256" key="2">
    <source>
        <dbReference type="ARBA" id="ARBA00005102"/>
    </source>
</evidence>
<dbReference type="InterPro" id="IPR009081">
    <property type="entry name" value="PP-bd_ACP"/>
</dbReference>
<dbReference type="InterPro" id="IPR045851">
    <property type="entry name" value="AMP-bd_C_sf"/>
</dbReference>
<dbReference type="InterPro" id="IPR020806">
    <property type="entry name" value="PKS_PP-bd"/>
</dbReference>
<evidence type="ECO:0000256" key="5">
    <source>
        <dbReference type="ARBA" id="ARBA00022450"/>
    </source>
</evidence>
<evidence type="ECO:0000259" key="9">
    <source>
        <dbReference type="PROSITE" id="PS50075"/>
    </source>
</evidence>
<dbReference type="InterPro" id="IPR020845">
    <property type="entry name" value="AMP-binding_CS"/>
</dbReference>
<protein>
    <recommendedName>
        <fullName evidence="4">Phenyloxazoline synthase MbtB</fullName>
    </recommendedName>
    <alternativeName>
        <fullName evidence="8">Mycobactin synthetase protein B</fullName>
    </alternativeName>
</protein>
<evidence type="ECO:0000256" key="8">
    <source>
        <dbReference type="ARBA" id="ARBA00033440"/>
    </source>
</evidence>
<evidence type="ECO:0000256" key="6">
    <source>
        <dbReference type="ARBA" id="ARBA00022553"/>
    </source>
</evidence>
<dbReference type="OrthoDB" id="2472181at2"/>
<dbReference type="Proteomes" id="UP000182975">
    <property type="component" value="Unassembled WGS sequence"/>
</dbReference>
<dbReference type="Gene3D" id="3.30.300.30">
    <property type="match status" value="2"/>
</dbReference>
<dbReference type="Pfam" id="PF00501">
    <property type="entry name" value="AMP-binding"/>
    <property type="match status" value="1"/>
</dbReference>
<dbReference type="Pfam" id="PF00668">
    <property type="entry name" value="Condensation"/>
    <property type="match status" value="1"/>
</dbReference>
<dbReference type="InterPro" id="IPR025110">
    <property type="entry name" value="AMP-bd_C"/>
</dbReference>
<dbReference type="GO" id="GO:0031177">
    <property type="term" value="F:phosphopantetheine binding"/>
    <property type="evidence" value="ECO:0007669"/>
    <property type="project" value="InterPro"/>
</dbReference>
<dbReference type="Gene3D" id="3.40.50.12780">
    <property type="entry name" value="N-terminal domain of ligase-like"/>
    <property type="match status" value="2"/>
</dbReference>
<evidence type="ECO:0000256" key="7">
    <source>
        <dbReference type="ARBA" id="ARBA00022598"/>
    </source>
</evidence>
<dbReference type="RefSeq" id="WP_143117381.1">
    <property type="nucleotide sequence ID" value="NZ_FOEC01000012.1"/>
</dbReference>
<evidence type="ECO:0000256" key="3">
    <source>
        <dbReference type="ARBA" id="ARBA00007380"/>
    </source>
</evidence>
<comment type="similarity">
    <text evidence="3">Belongs to the ATP-dependent AMP-binding enzyme family. MbtB subfamily.</text>
</comment>
<sequence length="1485" mass="162029">RTGDVGRWLPCGEIEFLGRRDTQVKIRGNRIEVAEVEATINAHPKVERSRVVILGEKSNRSLGAAVIARGDLSAEELVAHQKPQLPAAAVCHNILFLPAFPITHNGKIDMKQLKAMLEETRSNASALQQAPETEAEKLVASIWESVLDIDAIGRDESFFDIGGDSLSGTKVLAALRAQGKKSSLVNLFEHPTLQAFARTLEESSAPEAETILKATTPDEPFELTQVQKAYLYGQDPTVELGGISCTFYRAYRVENLDEARLGQALGTIVKRHAMLRMRIEDGQQRYDETVTGIEIEHFHSAADMHETLGHRTFDLACAPLMAVGVAESADESIVGIAFCNIAIDAASVLMLLREISAAYHGETLPATPRIEFRDYMLNRTKFLEDRAEADLSYWRERTGSMPKAPELPLLRSPETMGAPRFSRMARTLDAATSAQLEAACRTHGSTVAALLFALYGETLRRYSASQGVTITVTAFDREPVHPDIDKVIGDFTKLVLSSYTRNANESWENTLRATTRNLLADLDHCSEGAMQQVRSELFQQGKSFPVVFTAALGLERNEEHTSLFSTCVHGLSQTPQTWLDCQVSDFGGDGITVTWDHVEGLFPEGFLEDAFDYFWRTLEWCARESWDSAFPEPTPARVKAPGAHSTHCLHELVWRHAQAMPDAIAIRMPKTNESVTYGQLAHDVRVARTYLASRNVQQGDRVVVCCTAMRRRIAFALALFCEGAVYVPVSSTQNGHRIHQVIEQSGARQVIDDETTIDDSQEPETTPPVFDPNAMAYIIFTSGTTGTPKGIAISHSQAMTTIEAVLELWQTSEAPRTLAVSSPDFDLSIFDIFGTLSAGGTVVALDGADNRDSQTLARIVQDEHVTLWNSVPQLLQMTIASAEAGQLQSLRMACVSGDKVPLDMPKEAKQAAPMARFIAMGGATEAAIWSNWFAPLEETAWEQADPRYPSVPYGHALPGQGYEVLAPATGEVCPRWTIGELAITGAGVGIGYVTGEDGFFERNGVRTYRTGDMGRIRPNGIIEIRGRSDSQVKVGGHRIELGELESFAESLPFVGRAVAGITSDGKLGLALEREWNAPKAALPPHASFDPANAGEAYLSERQIASILTQVLERRHDVNPEYRPLVAVWQQWLEEHAEAARNQEDAPQSIVDDLLKLISGEAGTDVFAGNPFLDFEEQMLADPASRAALALASERIPKTGAVGMLAASDRVAHAIADGTPFQGIPGPNVDCVCESQQLDCLIAPFSMHRFDTRQAALGRAASALREDGVLVVAEIETLSPAAMISAVALSRGALNPYATNDDASTICAAEAWMNDAAAMGLVPTALHRATTNDAYVICFRKMDAAPLAHVHAFLRDHVPASHIPAHLSFIDTLPLSRNGKVDRKRAMAALDRMSTTSETREETETERRLEAIWCEALGIDSCNPDASFFELGGDSLTAARVARIVRTRLDDEFSLRDFLDAPSIAAAAALVDEHRLALGDFDEGEL</sequence>
<feature type="non-terminal residue" evidence="10">
    <location>
        <position position="1"/>
    </location>
</feature>
<feature type="domain" description="Carrier" evidence="9">
    <location>
        <begin position="130"/>
        <end position="204"/>
    </location>
</feature>
<evidence type="ECO:0000256" key="4">
    <source>
        <dbReference type="ARBA" id="ARBA00016743"/>
    </source>
</evidence>
<comment type="cofactor">
    <cofactor evidence="1">
        <name>pantetheine 4'-phosphate</name>
        <dbReference type="ChEBI" id="CHEBI:47942"/>
    </cofactor>
</comment>
<evidence type="ECO:0000256" key="1">
    <source>
        <dbReference type="ARBA" id="ARBA00001957"/>
    </source>
</evidence>
<accession>A0A1H8TQ96</accession>
<organism evidence="10 11">
    <name type="scientific">Denitrobacterium detoxificans</name>
    <dbReference type="NCBI Taxonomy" id="79604"/>
    <lineage>
        <taxon>Bacteria</taxon>
        <taxon>Bacillati</taxon>
        <taxon>Actinomycetota</taxon>
        <taxon>Coriobacteriia</taxon>
        <taxon>Eggerthellales</taxon>
        <taxon>Eggerthellaceae</taxon>
        <taxon>Denitrobacterium</taxon>
    </lineage>
</organism>
<dbReference type="SUPFAM" id="SSF56801">
    <property type="entry name" value="Acetyl-CoA synthetase-like"/>
    <property type="match status" value="2"/>
</dbReference>
<gene>
    <name evidence="10" type="ORF">SAMN02910314_01654</name>
</gene>
<dbReference type="PROSITE" id="PS00012">
    <property type="entry name" value="PHOSPHOPANTETHEINE"/>
    <property type="match status" value="2"/>
</dbReference>
<dbReference type="Pfam" id="PF00550">
    <property type="entry name" value="PP-binding"/>
    <property type="match status" value="2"/>
</dbReference>
<proteinExistence type="inferred from homology"/>
<dbReference type="FunFam" id="1.10.1200.10:FF:000005">
    <property type="entry name" value="Nonribosomal peptide synthetase 1"/>
    <property type="match status" value="1"/>
</dbReference>
<dbReference type="Pfam" id="PF13193">
    <property type="entry name" value="AMP-binding_C"/>
    <property type="match status" value="1"/>
</dbReference>
<dbReference type="PANTHER" id="PTHR45527">
    <property type="entry name" value="NONRIBOSOMAL PEPTIDE SYNTHETASE"/>
    <property type="match status" value="1"/>
</dbReference>
<dbReference type="PROSITE" id="PS00455">
    <property type="entry name" value="AMP_BINDING"/>
    <property type="match status" value="1"/>
</dbReference>
<feature type="domain" description="Carrier" evidence="9">
    <location>
        <begin position="1399"/>
        <end position="1474"/>
    </location>
</feature>
<dbReference type="GO" id="GO:0044550">
    <property type="term" value="P:secondary metabolite biosynthetic process"/>
    <property type="evidence" value="ECO:0007669"/>
    <property type="project" value="TreeGrafter"/>
</dbReference>
<keyword evidence="6" id="KW-0597">Phosphoprotein</keyword>
<dbReference type="Gene3D" id="3.30.559.10">
    <property type="entry name" value="Chloramphenicol acetyltransferase-like domain"/>
    <property type="match status" value="1"/>
</dbReference>
<dbReference type="Gene3D" id="1.10.1200.10">
    <property type="entry name" value="ACP-like"/>
    <property type="match status" value="2"/>
</dbReference>
<dbReference type="GO" id="GO:0043041">
    <property type="term" value="P:amino acid activation for nonribosomal peptide biosynthetic process"/>
    <property type="evidence" value="ECO:0007669"/>
    <property type="project" value="TreeGrafter"/>
</dbReference>
<dbReference type="InterPro" id="IPR042099">
    <property type="entry name" value="ANL_N_sf"/>
</dbReference>
<dbReference type="PROSITE" id="PS50075">
    <property type="entry name" value="CARRIER"/>
    <property type="match status" value="2"/>
</dbReference>
<dbReference type="InterPro" id="IPR023213">
    <property type="entry name" value="CAT-like_dom_sf"/>
</dbReference>